<dbReference type="OrthoDB" id="4132762at2"/>
<gene>
    <name evidence="2" type="ORF">DP939_31865</name>
</gene>
<feature type="region of interest" description="Disordered" evidence="1">
    <location>
        <begin position="338"/>
        <end position="374"/>
    </location>
</feature>
<protein>
    <recommendedName>
        <fullName evidence="4">Band 7 domain-containing protein</fullName>
    </recommendedName>
</protein>
<feature type="compositionally biased region" description="Acidic residues" evidence="1">
    <location>
        <begin position="361"/>
        <end position="374"/>
    </location>
</feature>
<name>A0A366LRH0_9ACTN</name>
<comment type="caution">
    <text evidence="2">The sequence shown here is derived from an EMBL/GenBank/DDBJ whole genome shotgun (WGS) entry which is preliminary data.</text>
</comment>
<dbReference type="RefSeq" id="WP_113984531.1">
    <property type="nucleotide sequence ID" value="NZ_QMEY01000018.1"/>
</dbReference>
<evidence type="ECO:0000256" key="1">
    <source>
        <dbReference type="SAM" id="MobiDB-lite"/>
    </source>
</evidence>
<evidence type="ECO:0000313" key="3">
    <source>
        <dbReference type="Proteomes" id="UP000253303"/>
    </source>
</evidence>
<accession>A0A366LRH0</accession>
<proteinExistence type="predicted"/>
<organism evidence="2 3">
    <name type="scientific">Spongiactinospora rosea</name>
    <dbReference type="NCBI Taxonomy" id="2248750"/>
    <lineage>
        <taxon>Bacteria</taxon>
        <taxon>Bacillati</taxon>
        <taxon>Actinomycetota</taxon>
        <taxon>Actinomycetes</taxon>
        <taxon>Streptosporangiales</taxon>
        <taxon>Streptosporangiaceae</taxon>
        <taxon>Spongiactinospora</taxon>
    </lineage>
</organism>
<evidence type="ECO:0000313" key="2">
    <source>
        <dbReference type="EMBL" id="RBQ16210.1"/>
    </source>
</evidence>
<evidence type="ECO:0008006" key="4">
    <source>
        <dbReference type="Google" id="ProtNLM"/>
    </source>
</evidence>
<dbReference type="Proteomes" id="UP000253303">
    <property type="component" value="Unassembled WGS sequence"/>
</dbReference>
<dbReference type="AlphaFoldDB" id="A0A366LRH0"/>
<keyword evidence="3" id="KW-1185">Reference proteome</keyword>
<reference evidence="2 3" key="1">
    <citation type="submission" date="2018-06" db="EMBL/GenBank/DDBJ databases">
        <title>Sphaerisporangium craniellae sp. nov., isolated from a marine sponge in the South China Sea.</title>
        <authorList>
            <person name="Li L."/>
        </authorList>
    </citation>
    <scope>NUCLEOTIDE SEQUENCE [LARGE SCALE GENOMIC DNA]</scope>
    <source>
        <strain evidence="2 3">LHW63015</strain>
    </source>
</reference>
<dbReference type="EMBL" id="QMEY01000018">
    <property type="protein sequence ID" value="RBQ16210.1"/>
    <property type="molecule type" value="Genomic_DNA"/>
</dbReference>
<sequence>MSYPVISQIPLEPVTKQGFLSKPRRLISSLPRQLPHQRLVFGYDGTFVLGDRRLRGDEPHVLYGESVSVVDMSKDHSTTINVPINSSGAHDFTIAVQFRCTVEEPIEVVRAGLTDVTEHLVTYIRAYHKLFELGRSHGLDEVHDLWTVVHAQVKAYATLVPCALPGMTAGFAGLDVHAPDEIAQGRRHYETSLHNIQGEHGLRDARRKLDRDFELDEQDYLQVKGHSANDFARQEAALDRDQHITGAAEYKDFLSSGPGAADSLYVTVPGLNGQQIADRYAALADREHSAAQRKIQSEYELQVVQARARADVVRAAIDQGLFNETAGKELLATFDEVEPEEHVKELEGPAYEPRPEVTAGDADDDFFMEEDVRG</sequence>